<dbReference type="KEGG" id="mic:Mic7113_0920"/>
<evidence type="ECO:0000313" key="3">
    <source>
        <dbReference type="EMBL" id="AFZ16819.1"/>
    </source>
</evidence>
<evidence type="ECO:0000256" key="1">
    <source>
        <dbReference type="ARBA" id="ARBA00010282"/>
    </source>
</evidence>
<dbReference type="eggNOG" id="COG2166">
    <property type="taxonomic scope" value="Bacteria"/>
</dbReference>
<protein>
    <submittedName>
        <fullName evidence="3">SufE protein probably involved in Fe-S center assembly</fullName>
    </submittedName>
</protein>
<dbReference type="PATRIC" id="fig|1173027.3.peg.1012"/>
<dbReference type="RefSeq" id="WP_015180979.1">
    <property type="nucleotide sequence ID" value="NC_019738.1"/>
</dbReference>
<dbReference type="PANTHER" id="PTHR43597:SF5">
    <property type="entry name" value="SUFE-LIKE PROTEIN 2, CHLOROPLASTIC"/>
    <property type="match status" value="1"/>
</dbReference>
<name>K9WAM4_9CYAN</name>
<dbReference type="Proteomes" id="UP000010471">
    <property type="component" value="Chromosome"/>
</dbReference>
<dbReference type="InterPro" id="IPR003808">
    <property type="entry name" value="Fe-S_metab-assoc_dom"/>
</dbReference>
<dbReference type="STRING" id="1173027.Mic7113_0920"/>
<dbReference type="HOGENOM" id="CLU_124502_0_1_3"/>
<dbReference type="SUPFAM" id="SSF82649">
    <property type="entry name" value="SufE/NifU"/>
    <property type="match status" value="1"/>
</dbReference>
<reference evidence="3 4" key="1">
    <citation type="submission" date="2012-06" db="EMBL/GenBank/DDBJ databases">
        <title>Finished chromosome of genome of Microcoleus sp. PCC 7113.</title>
        <authorList>
            <consortium name="US DOE Joint Genome Institute"/>
            <person name="Gugger M."/>
            <person name="Coursin T."/>
            <person name="Rippka R."/>
            <person name="Tandeau De Marsac N."/>
            <person name="Huntemann M."/>
            <person name="Wei C.-L."/>
            <person name="Han J."/>
            <person name="Detter J.C."/>
            <person name="Han C."/>
            <person name="Tapia R."/>
            <person name="Chen A."/>
            <person name="Kyrpides N."/>
            <person name="Mavromatis K."/>
            <person name="Markowitz V."/>
            <person name="Szeto E."/>
            <person name="Ivanova N."/>
            <person name="Pagani I."/>
            <person name="Pati A."/>
            <person name="Goodwin L."/>
            <person name="Nordberg H.P."/>
            <person name="Cantor M.N."/>
            <person name="Hua S.X."/>
            <person name="Woyke T."/>
            <person name="Kerfeld C.A."/>
        </authorList>
    </citation>
    <scope>NUCLEOTIDE SEQUENCE [LARGE SCALE GENOMIC DNA]</scope>
    <source>
        <strain evidence="3 4">PCC 7113</strain>
    </source>
</reference>
<evidence type="ECO:0000313" key="4">
    <source>
        <dbReference type="Proteomes" id="UP000010471"/>
    </source>
</evidence>
<feature type="domain" description="Fe-S metabolism associated" evidence="2">
    <location>
        <begin position="16"/>
        <end position="135"/>
    </location>
</feature>
<organism evidence="3 4">
    <name type="scientific">Allocoleopsis franciscana PCC 7113</name>
    <dbReference type="NCBI Taxonomy" id="1173027"/>
    <lineage>
        <taxon>Bacteria</taxon>
        <taxon>Bacillati</taxon>
        <taxon>Cyanobacteriota</taxon>
        <taxon>Cyanophyceae</taxon>
        <taxon>Coleofasciculales</taxon>
        <taxon>Coleofasciculaceae</taxon>
        <taxon>Allocoleopsis</taxon>
        <taxon>Allocoleopsis franciscana</taxon>
    </lineage>
</organism>
<dbReference type="Gene3D" id="3.90.1010.10">
    <property type="match status" value="1"/>
</dbReference>
<comment type="similarity">
    <text evidence="1">Belongs to the SufE family.</text>
</comment>
<dbReference type="OrthoDB" id="542067at2"/>
<proteinExistence type="inferred from homology"/>
<dbReference type="PANTHER" id="PTHR43597">
    <property type="entry name" value="SULFUR ACCEPTOR PROTEIN CSDE"/>
    <property type="match status" value="1"/>
</dbReference>
<evidence type="ECO:0000259" key="2">
    <source>
        <dbReference type="Pfam" id="PF02657"/>
    </source>
</evidence>
<gene>
    <name evidence="3" type="ORF">Mic7113_0920</name>
</gene>
<keyword evidence="4" id="KW-1185">Reference proteome</keyword>
<dbReference type="Pfam" id="PF02657">
    <property type="entry name" value="SufE"/>
    <property type="match status" value="1"/>
</dbReference>
<accession>K9WAM4</accession>
<dbReference type="AlphaFoldDB" id="K9WAM4"/>
<dbReference type="EMBL" id="CP003630">
    <property type="protein sequence ID" value="AFZ16819.1"/>
    <property type="molecule type" value="Genomic_DNA"/>
</dbReference>
<sequence length="150" mass="16707">MSSTSTPLPDSLARIVERFQRRTNPKQRYEQLLWYAKRLKEMPEDDKTPENKVPGCVSQVFITANLEDDKVVYQGDSDAQLVKGLVALLIEGLNGLTPDEILQISPDFIQDTGLNVSLTPSRANGFYNIFQTMKKKALGFKLGASSQALS</sequence>